<proteinExistence type="predicted"/>
<keyword evidence="1" id="KW-0863">Zinc-finger</keyword>
<sequence>MGNFISNTRSSSQNKDKPKASKTGPQLVLDVTDNIEEEVVYYQQGSYSKGFKPQRSGHDSNQRQWSSLGRSQPRVCWSCGGQGHISRDCPSNLDGPDNRSGPQSTPARKGNQRKISKQRQRCNSQARSQQPICWTCGGRGHFSRDCPSH</sequence>
<organism evidence="4">
    <name type="scientific">Nothobranchius pienaari</name>
    <dbReference type="NCBI Taxonomy" id="704102"/>
    <lineage>
        <taxon>Eukaryota</taxon>
        <taxon>Metazoa</taxon>
        <taxon>Chordata</taxon>
        <taxon>Craniata</taxon>
        <taxon>Vertebrata</taxon>
        <taxon>Euteleostomi</taxon>
        <taxon>Actinopterygii</taxon>
        <taxon>Neopterygii</taxon>
        <taxon>Teleostei</taxon>
        <taxon>Neoteleostei</taxon>
        <taxon>Acanthomorphata</taxon>
        <taxon>Ovalentaria</taxon>
        <taxon>Atherinomorphae</taxon>
        <taxon>Cyprinodontiformes</taxon>
        <taxon>Nothobranchiidae</taxon>
        <taxon>Nothobranchius</taxon>
    </lineage>
</organism>
<feature type="domain" description="CCHC-type" evidence="3">
    <location>
        <begin position="76"/>
        <end position="91"/>
    </location>
</feature>
<reference evidence="4" key="2">
    <citation type="submission" date="2016-06" db="EMBL/GenBank/DDBJ databases">
        <title>The genome of a short-lived fish provides insights into sex chromosome evolution and the genetic control of aging.</title>
        <authorList>
            <person name="Reichwald K."/>
            <person name="Felder M."/>
            <person name="Petzold A."/>
            <person name="Koch P."/>
            <person name="Groth M."/>
            <person name="Platzer M."/>
        </authorList>
    </citation>
    <scope>NUCLEOTIDE SEQUENCE</scope>
    <source>
        <tissue evidence="4">Brain</tissue>
    </source>
</reference>
<name>A0A1A8NVT2_9TELE</name>
<dbReference type="Pfam" id="PF00098">
    <property type="entry name" value="zf-CCHC"/>
    <property type="match status" value="2"/>
</dbReference>
<dbReference type="SMART" id="SM00343">
    <property type="entry name" value="ZnF_C2HC"/>
    <property type="match status" value="2"/>
</dbReference>
<dbReference type="EMBL" id="HAEG01004961">
    <property type="protein sequence ID" value="SBR72934.1"/>
    <property type="molecule type" value="Transcribed_RNA"/>
</dbReference>
<feature type="region of interest" description="Disordered" evidence="2">
    <location>
        <begin position="1"/>
        <end position="28"/>
    </location>
</feature>
<feature type="region of interest" description="Disordered" evidence="2">
    <location>
        <begin position="87"/>
        <end position="129"/>
    </location>
</feature>
<evidence type="ECO:0000256" key="1">
    <source>
        <dbReference type="PROSITE-ProRule" id="PRU00047"/>
    </source>
</evidence>
<dbReference type="EMBL" id="HAEF01009367">
    <property type="protein sequence ID" value="SBR48355.1"/>
    <property type="molecule type" value="Transcribed_RNA"/>
</dbReference>
<gene>
    <name evidence="4" type="primary">Nfu_g_1_025610</name>
</gene>
<dbReference type="GO" id="GO:0008270">
    <property type="term" value="F:zinc ion binding"/>
    <property type="evidence" value="ECO:0007669"/>
    <property type="project" value="UniProtKB-KW"/>
</dbReference>
<dbReference type="InterPro" id="IPR036875">
    <property type="entry name" value="Znf_CCHC_sf"/>
</dbReference>
<dbReference type="SUPFAM" id="SSF57756">
    <property type="entry name" value="Retrovirus zinc finger-like domains"/>
    <property type="match status" value="2"/>
</dbReference>
<dbReference type="Gene3D" id="4.10.60.10">
    <property type="entry name" value="Zinc finger, CCHC-type"/>
    <property type="match status" value="1"/>
</dbReference>
<dbReference type="PROSITE" id="PS50158">
    <property type="entry name" value="ZF_CCHC"/>
    <property type="match status" value="2"/>
</dbReference>
<evidence type="ECO:0000313" key="4">
    <source>
        <dbReference type="EMBL" id="SBR72934.1"/>
    </source>
</evidence>
<evidence type="ECO:0000256" key="2">
    <source>
        <dbReference type="SAM" id="MobiDB-lite"/>
    </source>
</evidence>
<feature type="region of interest" description="Disordered" evidence="2">
    <location>
        <begin position="47"/>
        <end position="71"/>
    </location>
</feature>
<dbReference type="GO" id="GO:0003676">
    <property type="term" value="F:nucleic acid binding"/>
    <property type="evidence" value="ECO:0007669"/>
    <property type="project" value="InterPro"/>
</dbReference>
<feature type="domain" description="CCHC-type" evidence="3">
    <location>
        <begin position="133"/>
        <end position="148"/>
    </location>
</feature>
<keyword evidence="1" id="KW-0862">Zinc</keyword>
<feature type="compositionally biased region" description="Basic residues" evidence="2">
    <location>
        <begin position="110"/>
        <end position="120"/>
    </location>
</feature>
<reference evidence="4" key="1">
    <citation type="submission" date="2016-05" db="EMBL/GenBank/DDBJ databases">
        <authorList>
            <person name="Lavstsen T."/>
            <person name="Jespersen J.S."/>
        </authorList>
    </citation>
    <scope>NUCLEOTIDE SEQUENCE</scope>
    <source>
        <tissue evidence="4">Brain</tissue>
    </source>
</reference>
<accession>A0A1A8NVT2</accession>
<protein>
    <recommendedName>
        <fullName evidence="3">CCHC-type domain-containing protein</fullName>
    </recommendedName>
</protein>
<feature type="compositionally biased region" description="Polar residues" evidence="2">
    <location>
        <begin position="1"/>
        <end position="13"/>
    </location>
</feature>
<evidence type="ECO:0000259" key="3">
    <source>
        <dbReference type="PROSITE" id="PS50158"/>
    </source>
</evidence>
<dbReference type="AlphaFoldDB" id="A0A1A8NVT2"/>
<keyword evidence="1" id="KW-0479">Metal-binding</keyword>
<dbReference type="InterPro" id="IPR001878">
    <property type="entry name" value="Znf_CCHC"/>
</dbReference>